<organism evidence="3">
    <name type="scientific">Streptomyces haneummycinicus</name>
    <dbReference type="NCBI Taxonomy" id="3074435"/>
    <lineage>
        <taxon>Bacteria</taxon>
        <taxon>Bacillati</taxon>
        <taxon>Actinomycetota</taxon>
        <taxon>Actinomycetes</taxon>
        <taxon>Kitasatosporales</taxon>
        <taxon>Streptomycetaceae</taxon>
        <taxon>Streptomyces</taxon>
    </lineage>
</organism>
<feature type="domain" description="Peptidase S33 tripeptidyl aminopeptidase-like C-terminal" evidence="2">
    <location>
        <begin position="31"/>
        <end position="76"/>
    </location>
</feature>
<reference evidence="3" key="2">
    <citation type="submission" date="2024-07" db="EMBL/GenBank/DDBJ databases">
        <title>Streptomyces haneummycinica sp. nov., a new antibiotic-producing actinobacterium isolated from marine sediment.</title>
        <authorList>
            <person name="Uemura M."/>
            <person name="Hamada M."/>
            <person name="Hirano S."/>
            <person name="Kobayashi K."/>
            <person name="Ohshiro T."/>
            <person name="Kobayashi T."/>
            <person name="Terahara T."/>
        </authorList>
    </citation>
    <scope>NUCLEOTIDE SEQUENCE</scope>
    <source>
        <strain evidence="3">KM77-8</strain>
    </source>
</reference>
<name>A0AAT9HPQ0_9ACTN</name>
<proteinExistence type="predicted"/>
<protein>
    <recommendedName>
        <fullName evidence="2">Peptidase S33 tripeptidyl aminopeptidase-like C-terminal domain-containing protein</fullName>
    </recommendedName>
</protein>
<dbReference type="Pfam" id="PF08386">
    <property type="entry name" value="Abhydrolase_4"/>
    <property type="match status" value="1"/>
</dbReference>
<dbReference type="AlphaFoldDB" id="A0AAT9HPQ0"/>
<feature type="region of interest" description="Disordered" evidence="1">
    <location>
        <begin position="65"/>
        <end position="126"/>
    </location>
</feature>
<accession>A0AAT9HPQ0</accession>
<evidence type="ECO:0000256" key="1">
    <source>
        <dbReference type="SAM" id="MobiDB-lite"/>
    </source>
</evidence>
<evidence type="ECO:0000259" key="2">
    <source>
        <dbReference type="Pfam" id="PF08386"/>
    </source>
</evidence>
<sequence>MECTDAKWPTDWRTWDRDNTRLHRDHPFMTWANAWMNLPCATWPAKQRTPLNVTSGKGLPPVLIVQSERDAATPTPAPSNCTGGSRAPASSPRGTPDPTASPAWSTPASTTGWTPTCSPAPSTGPT</sequence>
<dbReference type="InterPro" id="IPR013595">
    <property type="entry name" value="Pept_S33_TAP-like_C"/>
</dbReference>
<dbReference type="EMBL" id="AP035768">
    <property type="protein sequence ID" value="BFO19547.1"/>
    <property type="molecule type" value="Genomic_DNA"/>
</dbReference>
<feature type="compositionally biased region" description="Polar residues" evidence="1">
    <location>
        <begin position="102"/>
        <end position="126"/>
    </location>
</feature>
<evidence type="ECO:0000313" key="3">
    <source>
        <dbReference type="EMBL" id="BFO19547.1"/>
    </source>
</evidence>
<reference evidence="3" key="1">
    <citation type="submission" date="2024-06" db="EMBL/GenBank/DDBJ databases">
        <authorList>
            <consortium name="consrtm"/>
            <person name="Uemura M."/>
            <person name="Terahara T."/>
        </authorList>
    </citation>
    <scope>NUCLEOTIDE SEQUENCE</scope>
    <source>
        <strain evidence="3">KM77-8</strain>
    </source>
</reference>
<gene>
    <name evidence="3" type="ORF">SHKM778_59350</name>
</gene>